<evidence type="ECO:0000313" key="3">
    <source>
        <dbReference type="EMBL" id="MUN42698.1"/>
    </source>
</evidence>
<reference evidence="3 4" key="1">
    <citation type="submission" date="2019-11" db="EMBL/GenBank/DDBJ databases">
        <authorList>
            <person name="Cao P."/>
        </authorList>
    </citation>
    <scope>NUCLEOTIDE SEQUENCE [LARGE SCALE GENOMIC DNA]</scope>
    <source>
        <strain evidence="3 4">NEAU-AAG5</strain>
    </source>
</reference>
<comment type="similarity">
    <text evidence="1">Belongs to the AHA1 family.</text>
</comment>
<gene>
    <name evidence="3" type="ORF">GNZ18_39825</name>
</gene>
<keyword evidence="4" id="KW-1185">Reference proteome</keyword>
<proteinExistence type="inferred from homology"/>
<feature type="domain" description="Activator of Hsp90 ATPase homologue 1/2-like C-terminal" evidence="2">
    <location>
        <begin position="15"/>
        <end position="147"/>
    </location>
</feature>
<dbReference type="EMBL" id="WOFH01000023">
    <property type="protein sequence ID" value="MUN42698.1"/>
    <property type="molecule type" value="Genomic_DNA"/>
</dbReference>
<accession>A0A7K1LE42</accession>
<sequence length="162" mass="18331">MKPVEPIRQALMIEASQERTFHTFVRRLSAWWPIEGRAAATGKPGDVRVEEWVGGRVYQAGRAGAERERGHVTIWNPPSSFAFTWEVAPGAEITEVHLQFQRLGPALTRVVMVHRGWECLSTALLDRYTGHAGGWLAALRRFAAMFETDPRPRRQAADDEPR</sequence>
<protein>
    <recommendedName>
        <fullName evidence="2">Activator of Hsp90 ATPase homologue 1/2-like C-terminal domain-containing protein</fullName>
    </recommendedName>
</protein>
<dbReference type="RefSeq" id="WP_156222621.1">
    <property type="nucleotide sequence ID" value="NZ_WOFH01000023.1"/>
</dbReference>
<dbReference type="AlphaFoldDB" id="A0A7K1LE42"/>
<name>A0A7K1LE42_9ACTN</name>
<evidence type="ECO:0000259" key="2">
    <source>
        <dbReference type="Pfam" id="PF08327"/>
    </source>
</evidence>
<evidence type="ECO:0000313" key="4">
    <source>
        <dbReference type="Proteomes" id="UP000432015"/>
    </source>
</evidence>
<dbReference type="Gene3D" id="3.30.530.20">
    <property type="match status" value="1"/>
</dbReference>
<evidence type="ECO:0000256" key="1">
    <source>
        <dbReference type="ARBA" id="ARBA00006817"/>
    </source>
</evidence>
<comment type="caution">
    <text evidence="3">The sequence shown here is derived from an EMBL/GenBank/DDBJ whole genome shotgun (WGS) entry which is preliminary data.</text>
</comment>
<dbReference type="InterPro" id="IPR023393">
    <property type="entry name" value="START-like_dom_sf"/>
</dbReference>
<dbReference type="SUPFAM" id="SSF55961">
    <property type="entry name" value="Bet v1-like"/>
    <property type="match status" value="1"/>
</dbReference>
<organism evidence="3 4">
    <name type="scientific">Actinomadura litoris</name>
    <dbReference type="NCBI Taxonomy" id="2678616"/>
    <lineage>
        <taxon>Bacteria</taxon>
        <taxon>Bacillati</taxon>
        <taxon>Actinomycetota</taxon>
        <taxon>Actinomycetes</taxon>
        <taxon>Streptosporangiales</taxon>
        <taxon>Thermomonosporaceae</taxon>
        <taxon>Actinomadura</taxon>
    </lineage>
</organism>
<dbReference type="Pfam" id="PF08327">
    <property type="entry name" value="AHSA1"/>
    <property type="match status" value="1"/>
</dbReference>
<dbReference type="InterPro" id="IPR013538">
    <property type="entry name" value="ASHA1/2-like_C"/>
</dbReference>
<dbReference type="Proteomes" id="UP000432015">
    <property type="component" value="Unassembled WGS sequence"/>
</dbReference>